<dbReference type="SMART" id="SM00271">
    <property type="entry name" value="DnaJ"/>
    <property type="match status" value="1"/>
</dbReference>
<dbReference type="PANTHER" id="PTHR43908">
    <property type="entry name" value="AT29763P-RELATED"/>
    <property type="match status" value="1"/>
</dbReference>
<evidence type="ECO:0000256" key="2">
    <source>
        <dbReference type="ARBA" id="ARBA00022692"/>
    </source>
</evidence>
<reference evidence="7" key="1">
    <citation type="submission" date="2022-07" db="EMBL/GenBank/DDBJ databases">
        <title>Phylogenomic reconstructions and comparative analyses of Kickxellomycotina fungi.</title>
        <authorList>
            <person name="Reynolds N.K."/>
            <person name="Stajich J.E."/>
            <person name="Barry K."/>
            <person name="Grigoriev I.V."/>
            <person name="Crous P."/>
            <person name="Smith M.E."/>
        </authorList>
    </citation>
    <scope>NUCLEOTIDE SEQUENCE</scope>
    <source>
        <strain evidence="7">NBRC 32514</strain>
    </source>
</reference>
<dbReference type="InterPro" id="IPR001623">
    <property type="entry name" value="DnaJ_domain"/>
</dbReference>
<feature type="domain" description="J" evidence="6">
    <location>
        <begin position="119"/>
        <end position="184"/>
    </location>
</feature>
<evidence type="ECO:0000256" key="4">
    <source>
        <dbReference type="ARBA" id="ARBA00023136"/>
    </source>
</evidence>
<dbReference type="OrthoDB" id="1507364at2759"/>
<dbReference type="SUPFAM" id="SSF46565">
    <property type="entry name" value="Chaperone J-domain"/>
    <property type="match status" value="1"/>
</dbReference>
<accession>A0A9W8CQN9</accession>
<dbReference type="Gene3D" id="1.10.287.110">
    <property type="entry name" value="DnaJ domain"/>
    <property type="match status" value="1"/>
</dbReference>
<dbReference type="PRINTS" id="PR00625">
    <property type="entry name" value="JDOMAIN"/>
</dbReference>
<dbReference type="PANTHER" id="PTHR43908:SF3">
    <property type="entry name" value="AT29763P-RELATED"/>
    <property type="match status" value="1"/>
</dbReference>
<gene>
    <name evidence="7" type="primary">HLJ1</name>
    <name evidence="7" type="ORF">LPJ53_004651</name>
</gene>
<keyword evidence="2" id="KW-0812">Transmembrane</keyword>
<evidence type="ECO:0000313" key="7">
    <source>
        <dbReference type="EMBL" id="KAJ1720746.1"/>
    </source>
</evidence>
<keyword evidence="4" id="KW-0472">Membrane</keyword>
<evidence type="ECO:0000259" key="6">
    <source>
        <dbReference type="PROSITE" id="PS50076"/>
    </source>
</evidence>
<feature type="region of interest" description="Disordered" evidence="5">
    <location>
        <begin position="175"/>
        <end position="219"/>
    </location>
</feature>
<evidence type="ECO:0000256" key="3">
    <source>
        <dbReference type="ARBA" id="ARBA00022989"/>
    </source>
</evidence>
<organism evidence="7 8">
    <name type="scientific">Coemansia erecta</name>
    <dbReference type="NCBI Taxonomy" id="147472"/>
    <lineage>
        <taxon>Eukaryota</taxon>
        <taxon>Fungi</taxon>
        <taxon>Fungi incertae sedis</taxon>
        <taxon>Zoopagomycota</taxon>
        <taxon>Kickxellomycotina</taxon>
        <taxon>Kickxellomycetes</taxon>
        <taxon>Kickxellales</taxon>
        <taxon>Kickxellaceae</taxon>
        <taxon>Coemansia</taxon>
    </lineage>
</organism>
<evidence type="ECO:0000313" key="8">
    <source>
        <dbReference type="Proteomes" id="UP001149813"/>
    </source>
</evidence>
<keyword evidence="3" id="KW-1133">Transmembrane helix</keyword>
<dbReference type="CDD" id="cd06257">
    <property type="entry name" value="DnaJ"/>
    <property type="match status" value="1"/>
</dbReference>
<dbReference type="Pfam" id="PF00226">
    <property type="entry name" value="DnaJ"/>
    <property type="match status" value="1"/>
</dbReference>
<feature type="compositionally biased region" description="Low complexity" evidence="5">
    <location>
        <begin position="257"/>
        <end position="273"/>
    </location>
</feature>
<dbReference type="AlphaFoldDB" id="A0A9W8CQN9"/>
<evidence type="ECO:0000256" key="1">
    <source>
        <dbReference type="ARBA" id="ARBA00004167"/>
    </source>
</evidence>
<feature type="region of interest" description="Disordered" evidence="5">
    <location>
        <begin position="250"/>
        <end position="273"/>
    </location>
</feature>
<feature type="region of interest" description="Disordered" evidence="5">
    <location>
        <begin position="54"/>
        <end position="92"/>
    </location>
</feature>
<dbReference type="InterPro" id="IPR015399">
    <property type="entry name" value="DUF1977_DnaJ-like"/>
</dbReference>
<dbReference type="Proteomes" id="UP001149813">
    <property type="component" value="Unassembled WGS sequence"/>
</dbReference>
<dbReference type="GO" id="GO:0030544">
    <property type="term" value="F:Hsp70 protein binding"/>
    <property type="evidence" value="ECO:0007669"/>
    <property type="project" value="TreeGrafter"/>
</dbReference>
<comment type="subcellular location">
    <subcellularLocation>
        <location evidence="1">Membrane</location>
        <topology evidence="1">Single-pass membrane protein</topology>
    </subcellularLocation>
</comment>
<evidence type="ECO:0000256" key="5">
    <source>
        <dbReference type="SAM" id="MobiDB-lite"/>
    </source>
</evidence>
<dbReference type="EMBL" id="JANBOJ010000228">
    <property type="protein sequence ID" value="KAJ1720746.1"/>
    <property type="molecule type" value="Genomic_DNA"/>
</dbReference>
<dbReference type="PROSITE" id="PS50076">
    <property type="entry name" value="DNAJ_2"/>
    <property type="match status" value="1"/>
</dbReference>
<protein>
    <submittedName>
        <fullName evidence="7">Chaperone protein dnaJ</fullName>
    </submittedName>
</protein>
<keyword evidence="8" id="KW-1185">Reference proteome</keyword>
<dbReference type="InterPro" id="IPR051100">
    <property type="entry name" value="DnaJ_subfamily_B/C"/>
</dbReference>
<dbReference type="Pfam" id="PF09320">
    <property type="entry name" value="DUF1977"/>
    <property type="match status" value="1"/>
</dbReference>
<dbReference type="GO" id="GO:0005789">
    <property type="term" value="C:endoplasmic reticulum membrane"/>
    <property type="evidence" value="ECO:0007669"/>
    <property type="project" value="TreeGrafter"/>
</dbReference>
<name>A0A9W8CQN9_9FUNG</name>
<dbReference type="InterPro" id="IPR036869">
    <property type="entry name" value="J_dom_sf"/>
</dbReference>
<sequence>MESNRDEAERALAIARQRWQAGDAAGAQRLARKSHALYPTAASQALIATYAAEAAGEKTKQQRPQPPDGDGAKRSGTAKPAAQSATKGGSGAAEAAAAAAAYTAEQAAAVRAVLQSPADYYGALRLADRGCAAAEIKRAYRRAALQFHPDKNRAPRADEAFKLVAHAFTVLSDPQRRAHYDRHGAEAEQRSAQADGDASARQRHYYRRQQQQQQDEISPEDLFNMFFGGGLGGDMGGFGVQFGPGVRFAQQHRRHAGQQPQQQPQQQRRQGQPQDSWRAWLQLLPLLLLVLSFFASSLAPLLLGGLALQPPSYALDPVGTLRHMQTTGRRSVPYWVDAQELSAWRAQTPDAAAVRRFEADVEQAYVARQQQRCAHERREKHAAVRRAQGWLFGLGGDAERLRAAHALRLPACDELRRVLSE</sequence>
<comment type="caution">
    <text evidence="7">The sequence shown here is derived from an EMBL/GenBank/DDBJ whole genome shotgun (WGS) entry which is preliminary data.</text>
</comment>
<proteinExistence type="predicted"/>
<dbReference type="GO" id="GO:0071218">
    <property type="term" value="P:cellular response to misfolded protein"/>
    <property type="evidence" value="ECO:0007669"/>
    <property type="project" value="TreeGrafter"/>
</dbReference>
<feature type="compositionally biased region" description="Basic and acidic residues" evidence="5">
    <location>
        <begin position="175"/>
        <end position="189"/>
    </location>
</feature>